<proteinExistence type="predicted"/>
<protein>
    <submittedName>
        <fullName evidence="2">Chorismate-binding protein</fullName>
    </submittedName>
</protein>
<dbReference type="PANTHER" id="PTHR42839">
    <property type="entry name" value="ISOCHORISMATE SYNTHASE ENTC"/>
    <property type="match status" value="1"/>
</dbReference>
<dbReference type="AlphaFoldDB" id="A0A9D1M724"/>
<accession>A0A9D1M724</accession>
<dbReference type="InterPro" id="IPR015890">
    <property type="entry name" value="Chorismate_C"/>
</dbReference>
<dbReference type="EMBL" id="DVNA01000060">
    <property type="protein sequence ID" value="HIU54702.1"/>
    <property type="molecule type" value="Genomic_DNA"/>
</dbReference>
<comment type="caution">
    <text evidence="2">The sequence shown here is derived from an EMBL/GenBank/DDBJ whole genome shotgun (WGS) entry which is preliminary data.</text>
</comment>
<dbReference type="SUPFAM" id="SSF56322">
    <property type="entry name" value="ADC synthase"/>
    <property type="match status" value="1"/>
</dbReference>
<dbReference type="Gene3D" id="3.60.120.10">
    <property type="entry name" value="Anthranilate synthase"/>
    <property type="match status" value="1"/>
</dbReference>
<sequence>MERENRQVLPVKEIIRLCMNRNVSFFAYRLPGERSVTIGIQTSKHQYPVDLTDEKQLPGFVFTPFAKTETCTGRFIRADILLSDLSAEHFSLTKLEEMIPLFLPESSSVIGRDTAEPKESYLQTIGRLVSRIQATDLRKVVYARQIESSACNKELYYGVFKVLLERFPDAFVSLVHLSGEETWMGASPELLLSNIPGKGFKTIALAGTKPVEKKTWGKKEIEEQEMVRLYVERILADQQITAIQSERYTRTAGNVSHLCTSFSSETALPFSRLSEVVSALHPTPAVCGLPKEEALQLILESEPFDRRYYAGYLGPVSSEGVRLFVNLRCFRLDAAKTVVYVGGGITQDSDPVEEWNETCLKAQRLLDIITNRSK</sequence>
<evidence type="ECO:0000259" key="1">
    <source>
        <dbReference type="Pfam" id="PF00425"/>
    </source>
</evidence>
<dbReference type="Proteomes" id="UP000824112">
    <property type="component" value="Unassembled WGS sequence"/>
</dbReference>
<dbReference type="PANTHER" id="PTHR42839:SF2">
    <property type="entry name" value="ISOCHORISMATE SYNTHASE ENTC"/>
    <property type="match status" value="1"/>
</dbReference>
<organism evidence="2 3">
    <name type="scientific">Candidatus Gallibacteroides avistercoris</name>
    <dbReference type="NCBI Taxonomy" id="2840833"/>
    <lineage>
        <taxon>Bacteria</taxon>
        <taxon>Pseudomonadati</taxon>
        <taxon>Bacteroidota</taxon>
        <taxon>Bacteroidia</taxon>
        <taxon>Bacteroidales</taxon>
        <taxon>Bacteroidaceae</taxon>
        <taxon>Bacteroidaceae incertae sedis</taxon>
        <taxon>Candidatus Gallibacteroides</taxon>
    </lineage>
</organism>
<name>A0A9D1M724_9BACT</name>
<reference evidence="2" key="2">
    <citation type="journal article" date="2021" name="PeerJ">
        <title>Extensive microbial diversity within the chicken gut microbiome revealed by metagenomics and culture.</title>
        <authorList>
            <person name="Gilroy R."/>
            <person name="Ravi A."/>
            <person name="Getino M."/>
            <person name="Pursley I."/>
            <person name="Horton D.L."/>
            <person name="Alikhan N.F."/>
            <person name="Baker D."/>
            <person name="Gharbi K."/>
            <person name="Hall N."/>
            <person name="Watson M."/>
            <person name="Adriaenssens E.M."/>
            <person name="Foster-Nyarko E."/>
            <person name="Jarju S."/>
            <person name="Secka A."/>
            <person name="Antonio M."/>
            <person name="Oren A."/>
            <person name="Chaudhuri R.R."/>
            <person name="La Ragione R."/>
            <person name="Hildebrand F."/>
            <person name="Pallen M.J."/>
        </authorList>
    </citation>
    <scope>NUCLEOTIDE SEQUENCE</scope>
    <source>
        <strain evidence="2">CHK158-818</strain>
    </source>
</reference>
<dbReference type="InterPro" id="IPR005801">
    <property type="entry name" value="ADC_synthase"/>
</dbReference>
<gene>
    <name evidence="2" type="ORF">IAB03_02710</name>
</gene>
<feature type="domain" description="Chorismate-utilising enzyme C-terminal" evidence="1">
    <location>
        <begin position="118"/>
        <end position="361"/>
    </location>
</feature>
<dbReference type="Pfam" id="PF00425">
    <property type="entry name" value="Chorismate_bind"/>
    <property type="match status" value="1"/>
</dbReference>
<evidence type="ECO:0000313" key="3">
    <source>
        <dbReference type="Proteomes" id="UP000824112"/>
    </source>
</evidence>
<reference evidence="2" key="1">
    <citation type="submission" date="2020-10" db="EMBL/GenBank/DDBJ databases">
        <authorList>
            <person name="Gilroy R."/>
        </authorList>
    </citation>
    <scope>NUCLEOTIDE SEQUENCE</scope>
    <source>
        <strain evidence="2">CHK158-818</strain>
    </source>
</reference>
<evidence type="ECO:0000313" key="2">
    <source>
        <dbReference type="EMBL" id="HIU54702.1"/>
    </source>
</evidence>